<dbReference type="AlphaFoldDB" id="A0A9B0LIJ9"/>
<evidence type="ECO:0000313" key="3">
    <source>
        <dbReference type="RefSeq" id="XP_004393670.1"/>
    </source>
</evidence>
<name>A0A9B0LIJ9_ODORO</name>
<gene>
    <name evidence="3" type="primary">LOC101370171</name>
</gene>
<feature type="compositionally biased region" description="Low complexity" evidence="1">
    <location>
        <begin position="269"/>
        <end position="278"/>
    </location>
</feature>
<evidence type="ECO:0000256" key="1">
    <source>
        <dbReference type="SAM" id="MobiDB-lite"/>
    </source>
</evidence>
<keyword evidence="2" id="KW-1185">Reference proteome</keyword>
<dbReference type="RefSeq" id="XP_004393670.1">
    <property type="nucleotide sequence ID" value="XM_004393613.1"/>
</dbReference>
<feature type="region of interest" description="Disordered" evidence="1">
    <location>
        <begin position="53"/>
        <end position="79"/>
    </location>
</feature>
<protein>
    <submittedName>
        <fullName evidence="3">Uncharacterized protein LOC101370171</fullName>
    </submittedName>
</protein>
<feature type="compositionally biased region" description="Low complexity" evidence="1">
    <location>
        <begin position="203"/>
        <end position="232"/>
    </location>
</feature>
<feature type="region of interest" description="Disordered" evidence="1">
    <location>
        <begin position="150"/>
        <end position="283"/>
    </location>
</feature>
<dbReference type="Proteomes" id="UP000245340">
    <property type="component" value="Unplaced"/>
</dbReference>
<feature type="region of interest" description="Disordered" evidence="1">
    <location>
        <begin position="321"/>
        <end position="343"/>
    </location>
</feature>
<proteinExistence type="predicted"/>
<feature type="compositionally biased region" description="Gly residues" evidence="1">
    <location>
        <begin position="60"/>
        <end position="70"/>
    </location>
</feature>
<reference evidence="3" key="1">
    <citation type="submission" date="2025-08" db="UniProtKB">
        <authorList>
            <consortium name="RefSeq"/>
        </authorList>
    </citation>
    <scope>IDENTIFICATION</scope>
</reference>
<organism evidence="2 3">
    <name type="scientific">Odobenus rosmarus divergens</name>
    <name type="common">Pacific walrus</name>
    <dbReference type="NCBI Taxonomy" id="9708"/>
    <lineage>
        <taxon>Eukaryota</taxon>
        <taxon>Metazoa</taxon>
        <taxon>Chordata</taxon>
        <taxon>Craniata</taxon>
        <taxon>Vertebrata</taxon>
        <taxon>Euteleostomi</taxon>
        <taxon>Mammalia</taxon>
        <taxon>Eutheria</taxon>
        <taxon>Laurasiatheria</taxon>
        <taxon>Carnivora</taxon>
        <taxon>Caniformia</taxon>
        <taxon>Pinnipedia</taxon>
        <taxon>Odobenidae</taxon>
        <taxon>Odobenus</taxon>
    </lineage>
</organism>
<accession>A0A9B0LIJ9</accession>
<evidence type="ECO:0000313" key="2">
    <source>
        <dbReference type="Proteomes" id="UP000245340"/>
    </source>
</evidence>
<sequence length="361" mass="35517">MRPASRVSSEDGAGPVPTGGRCWGGFLVQGFSLGGGGGGGFSFSLGPVAASSSRAPSAGGSLGRGGGGSPPKGPPGPRGLCARCSARGLTGTAAWGTLCPSTSAGDGSPRAPAMMAVAALSSLAANLPSRSGGDSCSACRLAVTSDSFSAATADGSSREKPESPATAARVGRRRAAPGVPPLPAWNGAVTARRPSPPHRLTSRASQQAPGAAAGSREPSPGAGSGEGAASRGWRTSSRVKEARAPRAGPAPPQRPAEGEGGRTGRFRSSRTTAARTAGAGAGANGASVTRRAVALRSARCGQGAGRPTHVAPDRWGGLFAPGQDAKLTRGGVVSTDDPGPFLYEPGSRTGPFCLCVSRFAR</sequence>